<dbReference type="EMBL" id="BTSY01000001">
    <property type="protein sequence ID" value="GMT12454.1"/>
    <property type="molecule type" value="Genomic_DNA"/>
</dbReference>
<feature type="transmembrane region" description="Helical" evidence="9">
    <location>
        <begin position="94"/>
        <end position="111"/>
    </location>
</feature>
<reference evidence="11" key="1">
    <citation type="submission" date="2023-10" db="EMBL/GenBank/DDBJ databases">
        <title>Genome assembly of Pristionchus species.</title>
        <authorList>
            <person name="Yoshida K."/>
            <person name="Sommer R.J."/>
        </authorList>
    </citation>
    <scope>NUCLEOTIDE SEQUENCE</scope>
    <source>
        <strain evidence="11">RS5133</strain>
    </source>
</reference>
<keyword evidence="12" id="KW-1185">Reference proteome</keyword>
<dbReference type="GO" id="GO:0015386">
    <property type="term" value="F:potassium:proton antiporter activity"/>
    <property type="evidence" value="ECO:0007669"/>
    <property type="project" value="TreeGrafter"/>
</dbReference>
<keyword evidence="2" id="KW-0813">Transport</keyword>
<dbReference type="InterPro" id="IPR018422">
    <property type="entry name" value="Cation/H_exchanger_CPA1"/>
</dbReference>
<keyword evidence="4 9" id="KW-1133">Transmembrane helix</keyword>
<dbReference type="PANTHER" id="PTHR10110">
    <property type="entry name" value="SODIUM/HYDROGEN EXCHANGER"/>
    <property type="match status" value="1"/>
</dbReference>
<feature type="transmembrane region" description="Helical" evidence="9">
    <location>
        <begin position="20"/>
        <end position="42"/>
    </location>
</feature>
<dbReference type="Proteomes" id="UP001432322">
    <property type="component" value="Unassembled WGS sequence"/>
</dbReference>
<proteinExistence type="predicted"/>
<organism evidence="11 12">
    <name type="scientific">Pristionchus fissidentatus</name>
    <dbReference type="NCBI Taxonomy" id="1538716"/>
    <lineage>
        <taxon>Eukaryota</taxon>
        <taxon>Metazoa</taxon>
        <taxon>Ecdysozoa</taxon>
        <taxon>Nematoda</taxon>
        <taxon>Chromadorea</taxon>
        <taxon>Rhabditida</taxon>
        <taxon>Rhabditina</taxon>
        <taxon>Diplogasteromorpha</taxon>
        <taxon>Diplogasteroidea</taxon>
        <taxon>Neodiplogasteridae</taxon>
        <taxon>Pristionchus</taxon>
    </lineage>
</organism>
<evidence type="ECO:0000259" key="10">
    <source>
        <dbReference type="Pfam" id="PF00999"/>
    </source>
</evidence>
<comment type="subcellular location">
    <subcellularLocation>
        <location evidence="1">Membrane</location>
        <topology evidence="1">Multi-pass membrane protein</topology>
    </subcellularLocation>
</comment>
<evidence type="ECO:0000256" key="6">
    <source>
        <dbReference type="ARBA" id="ARBA00023065"/>
    </source>
</evidence>
<keyword evidence="7 9" id="KW-0472">Membrane</keyword>
<dbReference type="GO" id="GO:0005886">
    <property type="term" value="C:plasma membrane"/>
    <property type="evidence" value="ECO:0007669"/>
    <property type="project" value="TreeGrafter"/>
</dbReference>
<dbReference type="InterPro" id="IPR006153">
    <property type="entry name" value="Cation/H_exchanger_TM"/>
</dbReference>
<feature type="transmembrane region" description="Helical" evidence="9">
    <location>
        <begin position="123"/>
        <end position="147"/>
    </location>
</feature>
<evidence type="ECO:0000256" key="5">
    <source>
        <dbReference type="ARBA" id="ARBA00023053"/>
    </source>
</evidence>
<keyword evidence="5" id="KW-0915">Sodium</keyword>
<name>A0AAV5UZ95_9BILA</name>
<dbReference type="AlphaFoldDB" id="A0AAV5UZ95"/>
<evidence type="ECO:0000256" key="2">
    <source>
        <dbReference type="ARBA" id="ARBA00022448"/>
    </source>
</evidence>
<dbReference type="PANTHER" id="PTHR10110:SF98">
    <property type="entry name" value="SODIUM_HYDROGEN EXCHANGER"/>
    <property type="match status" value="1"/>
</dbReference>
<keyword evidence="6" id="KW-0406">Ion transport</keyword>
<comment type="caution">
    <text evidence="11">The sequence shown here is derived from an EMBL/GenBank/DDBJ whole genome shotgun (WGS) entry which is preliminary data.</text>
</comment>
<accession>A0AAV5UZ95</accession>
<evidence type="ECO:0000256" key="3">
    <source>
        <dbReference type="ARBA" id="ARBA00022692"/>
    </source>
</evidence>
<feature type="non-terminal residue" evidence="11">
    <location>
        <position position="1"/>
    </location>
</feature>
<evidence type="ECO:0000313" key="11">
    <source>
        <dbReference type="EMBL" id="GMT12454.1"/>
    </source>
</evidence>
<dbReference type="Pfam" id="PF00999">
    <property type="entry name" value="Na_H_Exchanger"/>
    <property type="match status" value="1"/>
</dbReference>
<protein>
    <recommendedName>
        <fullName evidence="10">Cation/H+ exchanger transmembrane domain-containing protein</fullName>
    </recommendedName>
</protein>
<evidence type="ECO:0000256" key="4">
    <source>
        <dbReference type="ARBA" id="ARBA00022989"/>
    </source>
</evidence>
<dbReference type="GO" id="GO:0015385">
    <property type="term" value="F:sodium:proton antiporter activity"/>
    <property type="evidence" value="ECO:0007669"/>
    <property type="project" value="InterPro"/>
</dbReference>
<sequence length="257" mass="28772">YVEGNVSRRSAETIRQFTKIISHSSEAVVHLFLGLAAFSSRANWRQLFSPSSTALFILVTLLLTFLSRWIALFPLCGMLNLVGASEKKLTFKDQLVLSYSALRGAIAFALASSLPNNMEEKPLFVTTTLAIVYFNAFVQGCTIHPLVDRLGMECKHPIDTVDTIVEVRQPNRKERPGRLYAWFEQISARYLHRVLISEGSKGEWGGKYALTARAEISIETRRGGEDINSIAEEASKMIQKRLNAINDEIEEADVGYV</sequence>
<evidence type="ECO:0000256" key="8">
    <source>
        <dbReference type="ARBA" id="ARBA00023201"/>
    </source>
</evidence>
<dbReference type="GO" id="GO:0051453">
    <property type="term" value="P:regulation of intracellular pH"/>
    <property type="evidence" value="ECO:0007669"/>
    <property type="project" value="TreeGrafter"/>
</dbReference>
<dbReference type="GO" id="GO:0098719">
    <property type="term" value="P:sodium ion import across plasma membrane"/>
    <property type="evidence" value="ECO:0007669"/>
    <property type="project" value="TreeGrafter"/>
</dbReference>
<gene>
    <name evidence="11" type="ORF">PFISCL1PPCAC_3751</name>
</gene>
<feature type="transmembrane region" description="Helical" evidence="9">
    <location>
        <begin position="54"/>
        <end position="82"/>
    </location>
</feature>
<evidence type="ECO:0000256" key="9">
    <source>
        <dbReference type="SAM" id="Phobius"/>
    </source>
</evidence>
<keyword evidence="3 9" id="KW-0812">Transmembrane</keyword>
<evidence type="ECO:0000256" key="1">
    <source>
        <dbReference type="ARBA" id="ARBA00004141"/>
    </source>
</evidence>
<evidence type="ECO:0000256" key="7">
    <source>
        <dbReference type="ARBA" id="ARBA00023136"/>
    </source>
</evidence>
<feature type="domain" description="Cation/H+ exchanger transmembrane" evidence="10">
    <location>
        <begin position="13"/>
        <end position="147"/>
    </location>
</feature>
<keyword evidence="8" id="KW-0739">Sodium transport</keyword>
<evidence type="ECO:0000313" key="12">
    <source>
        <dbReference type="Proteomes" id="UP001432322"/>
    </source>
</evidence>